<dbReference type="SUPFAM" id="SSF52518">
    <property type="entry name" value="Thiamin diphosphate-binding fold (THDP-binding)"/>
    <property type="match status" value="1"/>
</dbReference>
<evidence type="ECO:0000256" key="3">
    <source>
        <dbReference type="ARBA" id="ARBA00023052"/>
    </source>
</evidence>
<evidence type="ECO:0000256" key="1">
    <source>
        <dbReference type="ARBA" id="ARBA00001964"/>
    </source>
</evidence>
<evidence type="ECO:0000313" key="6">
    <source>
        <dbReference type="Proteomes" id="UP000741360"/>
    </source>
</evidence>
<dbReference type="EMBL" id="JACPSX010000172">
    <property type="protein sequence ID" value="MBI3015177.1"/>
    <property type="molecule type" value="Genomic_DNA"/>
</dbReference>
<dbReference type="InterPro" id="IPR005475">
    <property type="entry name" value="Transketolase-like_Pyr-bd"/>
</dbReference>
<dbReference type="Gene3D" id="3.40.50.920">
    <property type="match status" value="1"/>
</dbReference>
<feature type="domain" description="Transketolase-like pyrimidine-binding" evidence="4">
    <location>
        <begin position="4"/>
        <end position="177"/>
    </location>
</feature>
<comment type="cofactor">
    <cofactor evidence="1">
        <name>thiamine diphosphate</name>
        <dbReference type="ChEBI" id="CHEBI:58937"/>
    </cofactor>
</comment>
<dbReference type="InterPro" id="IPR029061">
    <property type="entry name" value="THDP-binding"/>
</dbReference>
<dbReference type="PANTHER" id="PTHR43257">
    <property type="entry name" value="PYRUVATE DEHYDROGENASE E1 COMPONENT BETA SUBUNIT"/>
    <property type="match status" value="1"/>
</dbReference>
<keyword evidence="2" id="KW-0560">Oxidoreductase</keyword>
<evidence type="ECO:0000256" key="2">
    <source>
        <dbReference type="ARBA" id="ARBA00023002"/>
    </source>
</evidence>
<dbReference type="FunFam" id="3.40.50.920:FF:000001">
    <property type="entry name" value="Pyruvate dehydrogenase E1 beta subunit"/>
    <property type="match status" value="1"/>
</dbReference>
<organism evidence="5 6">
    <name type="scientific">Tectimicrobiota bacterium</name>
    <dbReference type="NCBI Taxonomy" id="2528274"/>
    <lineage>
        <taxon>Bacteria</taxon>
        <taxon>Pseudomonadati</taxon>
        <taxon>Nitrospinota/Tectimicrobiota group</taxon>
        <taxon>Candidatus Tectimicrobiota</taxon>
    </lineage>
</organism>
<dbReference type="AlphaFoldDB" id="A0A932GQ63"/>
<proteinExistence type="predicted"/>
<dbReference type="GO" id="GO:0016491">
    <property type="term" value="F:oxidoreductase activity"/>
    <property type="evidence" value="ECO:0007669"/>
    <property type="project" value="UniProtKB-KW"/>
</dbReference>
<accession>A0A932GQ63</accession>
<protein>
    <submittedName>
        <fullName evidence="5">Alpha-ketoacid dehydrogenase subunit beta</fullName>
    </submittedName>
</protein>
<name>A0A932GQ63_UNCTE</name>
<dbReference type="Pfam" id="PF02779">
    <property type="entry name" value="Transket_pyr"/>
    <property type="match status" value="1"/>
</dbReference>
<dbReference type="PANTHER" id="PTHR43257:SF2">
    <property type="entry name" value="PYRUVATE DEHYDROGENASE E1 COMPONENT SUBUNIT BETA"/>
    <property type="match status" value="1"/>
</dbReference>
<keyword evidence="3" id="KW-0786">Thiamine pyrophosphate</keyword>
<dbReference type="Gene3D" id="3.40.50.970">
    <property type="match status" value="1"/>
</dbReference>
<dbReference type="InterPro" id="IPR033248">
    <property type="entry name" value="Transketolase_C"/>
</dbReference>
<gene>
    <name evidence="5" type="ORF">HYY65_09000</name>
</gene>
<sequence>MREIRYLEALSEALREEMRRDPRVVVIGEDIRHSLRGMTKGILQEFGPNRIFDTPISEAGFTGLATGAAMAGMRPVVEFQINALLFLAFDQLVDQALKLRYMMGGQGKVPVTYILPASGARPGLAGQHADHPYPLLLHMGMKAAMPSTPRDAKGLFTAALRDDDPVMIFAPAALGGTRGPVPEGDFVIQLGQAEVKRKGNDMTIVAVGPLVPAALKVAEELAGDGISAEVVDPRSLLPIDHETIVGSVRKTGRVVIFDDSNRTCGFAAELAAIIADEAFESLRAPVKRVTRADVPVPFSPPLENYVLPTRDKLLAKCRALAKA</sequence>
<reference evidence="5" key="1">
    <citation type="submission" date="2020-07" db="EMBL/GenBank/DDBJ databases">
        <title>Huge and variable diversity of episymbiotic CPR bacteria and DPANN archaea in groundwater ecosystems.</title>
        <authorList>
            <person name="He C.Y."/>
            <person name="Keren R."/>
            <person name="Whittaker M."/>
            <person name="Farag I.F."/>
            <person name="Doudna J."/>
            <person name="Cate J.H.D."/>
            <person name="Banfield J.F."/>
        </authorList>
    </citation>
    <scope>NUCLEOTIDE SEQUENCE</scope>
    <source>
        <strain evidence="5">NC_groundwater_717_Ag_S-0.2um_59_8</strain>
    </source>
</reference>
<evidence type="ECO:0000313" key="5">
    <source>
        <dbReference type="EMBL" id="MBI3015177.1"/>
    </source>
</evidence>
<comment type="caution">
    <text evidence="5">The sequence shown here is derived from an EMBL/GenBank/DDBJ whole genome shotgun (WGS) entry which is preliminary data.</text>
</comment>
<dbReference type="SUPFAM" id="SSF52922">
    <property type="entry name" value="TK C-terminal domain-like"/>
    <property type="match status" value="1"/>
</dbReference>
<evidence type="ECO:0000259" key="4">
    <source>
        <dbReference type="SMART" id="SM00861"/>
    </source>
</evidence>
<dbReference type="Proteomes" id="UP000741360">
    <property type="component" value="Unassembled WGS sequence"/>
</dbReference>
<dbReference type="Pfam" id="PF02780">
    <property type="entry name" value="Transketolase_C"/>
    <property type="match status" value="1"/>
</dbReference>
<dbReference type="InterPro" id="IPR009014">
    <property type="entry name" value="Transketo_C/PFOR_II"/>
</dbReference>
<dbReference type="SMART" id="SM00861">
    <property type="entry name" value="Transket_pyr"/>
    <property type="match status" value="1"/>
</dbReference>